<dbReference type="STRING" id="866536.Belba_2562"/>
<dbReference type="RefSeq" id="WP_014773068.1">
    <property type="nucleotide sequence ID" value="NC_018010.1"/>
</dbReference>
<dbReference type="SMART" id="SM00855">
    <property type="entry name" value="PGAM"/>
    <property type="match status" value="1"/>
</dbReference>
<organism evidence="1 2">
    <name type="scientific">Belliella baltica (strain DSM 15883 / CIP 108006 / LMG 21964 / BA134)</name>
    <dbReference type="NCBI Taxonomy" id="866536"/>
    <lineage>
        <taxon>Bacteria</taxon>
        <taxon>Pseudomonadati</taxon>
        <taxon>Bacteroidota</taxon>
        <taxon>Cytophagia</taxon>
        <taxon>Cytophagales</taxon>
        <taxon>Cyclobacteriaceae</taxon>
        <taxon>Belliella</taxon>
    </lineage>
</organism>
<gene>
    <name evidence="1" type="ordered locus">Belba_2562</name>
</gene>
<dbReference type="eggNOG" id="COG2062">
    <property type="taxonomic scope" value="Bacteria"/>
</dbReference>
<protein>
    <submittedName>
        <fullName evidence="1">Phosphohistidine phosphatase SixA</fullName>
    </submittedName>
</protein>
<dbReference type="InterPro" id="IPR050275">
    <property type="entry name" value="PGM_Phosphatase"/>
</dbReference>
<dbReference type="AlphaFoldDB" id="I3Z796"/>
<dbReference type="SUPFAM" id="SSF53254">
    <property type="entry name" value="Phosphoglycerate mutase-like"/>
    <property type="match status" value="1"/>
</dbReference>
<dbReference type="KEGG" id="bbd:Belba_2562"/>
<proteinExistence type="predicted"/>
<dbReference type="PANTHER" id="PTHR48100">
    <property type="entry name" value="BROAD-SPECIFICITY PHOSPHATASE YOR283W-RELATED"/>
    <property type="match status" value="1"/>
</dbReference>
<evidence type="ECO:0000313" key="1">
    <source>
        <dbReference type="EMBL" id="AFL85114.1"/>
    </source>
</evidence>
<dbReference type="OrthoDB" id="9810154at2"/>
<dbReference type="Proteomes" id="UP000006050">
    <property type="component" value="Chromosome"/>
</dbReference>
<dbReference type="InterPro" id="IPR029033">
    <property type="entry name" value="His_PPase_superfam"/>
</dbReference>
<sequence length="160" mass="17905">MNSNKILVILRHGEADFNVGRGTDYDRELSNIGKSQLTRLKSLFEKTGIFVNRVISSSAKRTRQTTEIICSNFESSIIEYKNDFYDAEFPSIQKVLESVDKDDQCVMVVGHNPGVSALVSYIADQGYLSIQPGMMVIIELTIDDWKHLGSGTGIVREVLQ</sequence>
<keyword evidence="2" id="KW-1185">Reference proteome</keyword>
<dbReference type="Pfam" id="PF00300">
    <property type="entry name" value="His_Phos_1"/>
    <property type="match status" value="1"/>
</dbReference>
<accession>I3Z796</accession>
<dbReference type="Gene3D" id="3.40.50.1240">
    <property type="entry name" value="Phosphoglycerate mutase-like"/>
    <property type="match status" value="1"/>
</dbReference>
<name>I3Z796_BELBD</name>
<dbReference type="InterPro" id="IPR001345">
    <property type="entry name" value="PG/BPGM_mutase_AS"/>
</dbReference>
<reference evidence="2" key="1">
    <citation type="submission" date="2012-06" db="EMBL/GenBank/DDBJ databases">
        <title>The complete genome of Belliella baltica DSM 15883.</title>
        <authorList>
            <person name="Lucas S."/>
            <person name="Copeland A."/>
            <person name="Lapidus A."/>
            <person name="Goodwin L."/>
            <person name="Pitluck S."/>
            <person name="Peters L."/>
            <person name="Mikhailova N."/>
            <person name="Davenport K."/>
            <person name="Kyrpides N."/>
            <person name="Mavromatis K."/>
            <person name="Pagani I."/>
            <person name="Ivanova N."/>
            <person name="Ovchinnikova G."/>
            <person name="Zeytun A."/>
            <person name="Detter J.C."/>
            <person name="Han C."/>
            <person name="Land M."/>
            <person name="Hauser L."/>
            <person name="Markowitz V."/>
            <person name="Cheng J.-F."/>
            <person name="Hugenholtz P."/>
            <person name="Woyke T."/>
            <person name="Wu D."/>
            <person name="Tindall B."/>
            <person name="Pomrenke H."/>
            <person name="Brambilla E."/>
            <person name="Klenk H.-P."/>
            <person name="Eisen J.A."/>
        </authorList>
    </citation>
    <scope>NUCLEOTIDE SEQUENCE [LARGE SCALE GENOMIC DNA]</scope>
    <source>
        <strain evidence="2">DSM 15883 / CIP 108006 / LMG 21964 / BA134</strain>
    </source>
</reference>
<dbReference type="InterPro" id="IPR013078">
    <property type="entry name" value="His_Pase_superF_clade-1"/>
</dbReference>
<dbReference type="EMBL" id="CP003281">
    <property type="protein sequence ID" value="AFL85114.1"/>
    <property type="molecule type" value="Genomic_DNA"/>
</dbReference>
<dbReference type="CDD" id="cd07067">
    <property type="entry name" value="HP_PGM_like"/>
    <property type="match status" value="1"/>
</dbReference>
<dbReference type="PROSITE" id="PS00175">
    <property type="entry name" value="PG_MUTASE"/>
    <property type="match status" value="1"/>
</dbReference>
<evidence type="ECO:0000313" key="2">
    <source>
        <dbReference type="Proteomes" id="UP000006050"/>
    </source>
</evidence>
<dbReference type="GO" id="GO:0016791">
    <property type="term" value="F:phosphatase activity"/>
    <property type="evidence" value="ECO:0007669"/>
    <property type="project" value="TreeGrafter"/>
</dbReference>
<dbReference type="HOGENOM" id="CLU_084603_2_2_10"/>